<name>A0A7D4QFX5_9MICO</name>
<evidence type="ECO:0000313" key="2">
    <source>
        <dbReference type="Proteomes" id="UP000501003"/>
    </source>
</evidence>
<dbReference type="AlphaFoldDB" id="A0A7D4QFX5"/>
<organism evidence="1 2">
    <name type="scientific">Aquiluna borgnonia</name>
    <dbReference type="NCBI Taxonomy" id="2499157"/>
    <lineage>
        <taxon>Bacteria</taxon>
        <taxon>Bacillati</taxon>
        <taxon>Actinomycetota</taxon>
        <taxon>Actinomycetes</taxon>
        <taxon>Micrococcales</taxon>
        <taxon>Microbacteriaceae</taxon>
        <taxon>Luna cluster</taxon>
        <taxon>Luna-1 subcluster</taxon>
        <taxon>Aquiluna</taxon>
    </lineage>
</organism>
<proteinExistence type="predicted"/>
<reference evidence="1 2" key="1">
    <citation type="submission" date="2020-05" db="EMBL/GenBank/DDBJ databases">
        <title>Aquirufa sp. strain 15G-AUS-rot a new Aquirufa species.</title>
        <authorList>
            <person name="Pitt A."/>
            <person name="Hahn M.W."/>
        </authorList>
    </citation>
    <scope>NUCLEOTIDE SEQUENCE [LARGE SCALE GENOMIC DNA]</scope>
    <source>
        <strain evidence="1 2">15G-AUS-rot</strain>
    </source>
</reference>
<keyword evidence="2" id="KW-1185">Reference proteome</keyword>
<accession>A0A7D4QFX5</accession>
<dbReference type="EMBL" id="CP054056">
    <property type="protein sequence ID" value="QKJ25048.1"/>
    <property type="molecule type" value="Genomic_DNA"/>
</dbReference>
<dbReference type="InterPro" id="IPR029044">
    <property type="entry name" value="Nucleotide-diphossugar_trans"/>
</dbReference>
<gene>
    <name evidence="1" type="ORF">HRU87_02280</name>
</gene>
<dbReference type="Proteomes" id="UP000501003">
    <property type="component" value="Chromosome"/>
</dbReference>
<dbReference type="KEGG" id="aqg:HRU87_02280"/>
<dbReference type="RefSeq" id="WP_173493345.1">
    <property type="nucleotide sequence ID" value="NZ_CP054056.1"/>
</dbReference>
<sequence length="341" mass="38504">MTVQKIDSKSENGGTQPLRVVSITDSGYASRCAVMLESSGVGDLTTVLSLDEGVHRLLQAFPKLQVTDWNEFLRANPAVARSIKGRSRAESIFSVGPSFLLSQVDQVDPEGWLVYADADLFFFSSMVEYLNSHPRSNVVISPHRHHAWNVGRLAKYGKYNVGLVAFRNNSEGIKALKFWAKSCLEWCKDKPENGKYADQKYLESFAKISQGVFEDYSRGVNLAPWNSWFTRVSRNVKGELYAGDKPLVYFHAQGLRRTRRSWVLGHLNYFALANYSIRRFIYTPYVRQLEGWNSRFGLGGNASSRSPLGAARQILATLNLYLSLLLRQTIASENMPKESRI</sequence>
<protein>
    <submittedName>
        <fullName evidence="1">Uncharacterized protein</fullName>
    </submittedName>
</protein>
<dbReference type="SUPFAM" id="SSF53448">
    <property type="entry name" value="Nucleotide-diphospho-sugar transferases"/>
    <property type="match status" value="1"/>
</dbReference>
<evidence type="ECO:0000313" key="1">
    <source>
        <dbReference type="EMBL" id="QKJ25048.1"/>
    </source>
</evidence>